<evidence type="ECO:0000313" key="3">
    <source>
        <dbReference type="Proteomes" id="UP000696280"/>
    </source>
</evidence>
<feature type="compositionally biased region" description="Polar residues" evidence="1">
    <location>
        <begin position="62"/>
        <end position="74"/>
    </location>
</feature>
<reference evidence="2" key="1">
    <citation type="submission" date="2021-07" db="EMBL/GenBank/DDBJ databases">
        <authorList>
            <person name="Durling M."/>
        </authorList>
    </citation>
    <scope>NUCLEOTIDE SEQUENCE</scope>
</reference>
<feature type="compositionally biased region" description="Basic and acidic residues" evidence="1">
    <location>
        <begin position="29"/>
        <end position="60"/>
    </location>
</feature>
<accession>A0A9N9KUQ5</accession>
<evidence type="ECO:0000256" key="1">
    <source>
        <dbReference type="SAM" id="MobiDB-lite"/>
    </source>
</evidence>
<keyword evidence="3" id="KW-1185">Reference proteome</keyword>
<organism evidence="2 3">
    <name type="scientific">Hymenoscyphus fraxineus</name>
    <dbReference type="NCBI Taxonomy" id="746836"/>
    <lineage>
        <taxon>Eukaryota</taxon>
        <taxon>Fungi</taxon>
        <taxon>Dikarya</taxon>
        <taxon>Ascomycota</taxon>
        <taxon>Pezizomycotina</taxon>
        <taxon>Leotiomycetes</taxon>
        <taxon>Helotiales</taxon>
        <taxon>Helotiaceae</taxon>
        <taxon>Hymenoscyphus</taxon>
    </lineage>
</organism>
<proteinExistence type="predicted"/>
<protein>
    <submittedName>
        <fullName evidence="2">Uncharacterized protein</fullName>
    </submittedName>
</protein>
<name>A0A9N9KUQ5_9HELO</name>
<dbReference type="AlphaFoldDB" id="A0A9N9KUQ5"/>
<dbReference type="Proteomes" id="UP000696280">
    <property type="component" value="Unassembled WGS sequence"/>
</dbReference>
<sequence>MKERTSLYTRPPVSLGPVIAEPSTHSRRRDTQGENNEKFHDEDRSELTESESDDKTKEPTRQVINFNATSQGNL</sequence>
<gene>
    <name evidence="2" type="ORF">HYFRA_00005874</name>
</gene>
<comment type="caution">
    <text evidence="2">The sequence shown here is derived from an EMBL/GenBank/DDBJ whole genome shotgun (WGS) entry which is preliminary data.</text>
</comment>
<evidence type="ECO:0000313" key="2">
    <source>
        <dbReference type="EMBL" id="CAG8954254.1"/>
    </source>
</evidence>
<dbReference type="EMBL" id="CAJVRL010000056">
    <property type="protein sequence ID" value="CAG8954254.1"/>
    <property type="molecule type" value="Genomic_DNA"/>
</dbReference>
<feature type="region of interest" description="Disordered" evidence="1">
    <location>
        <begin position="1"/>
        <end position="74"/>
    </location>
</feature>